<dbReference type="InterPro" id="IPR001279">
    <property type="entry name" value="Metallo-B-lactamas"/>
</dbReference>
<dbReference type="InterPro" id="IPR036866">
    <property type="entry name" value="RibonucZ/Hydroxyglut_hydro"/>
</dbReference>
<dbReference type="EMBL" id="CP026520">
    <property type="protein sequence ID" value="QAV21365.1"/>
    <property type="molecule type" value="Genomic_DNA"/>
</dbReference>
<evidence type="ECO:0000313" key="7">
    <source>
        <dbReference type="Proteomes" id="UP000288943"/>
    </source>
</evidence>
<evidence type="ECO:0000256" key="1">
    <source>
        <dbReference type="ARBA" id="ARBA00034221"/>
    </source>
</evidence>
<feature type="domain" description="Metallo-beta-lactamase" evidence="4">
    <location>
        <begin position="75"/>
        <end position="269"/>
    </location>
</feature>
<evidence type="ECO:0000259" key="4">
    <source>
        <dbReference type="Pfam" id="PF12706"/>
    </source>
</evidence>
<dbReference type="SUPFAM" id="SSF56281">
    <property type="entry name" value="Metallo-hydrolase/oxidoreductase"/>
    <property type="match status" value="1"/>
</dbReference>
<dbReference type="Proteomes" id="UP001527202">
    <property type="component" value="Unassembled WGS sequence"/>
</dbReference>
<protein>
    <submittedName>
        <fullName evidence="6">MBL fold metallo-hydrolase</fullName>
    </submittedName>
</protein>
<keyword evidence="6" id="KW-0378">Hydrolase</keyword>
<evidence type="ECO:0000256" key="2">
    <source>
        <dbReference type="ARBA" id="ARBA00034301"/>
    </source>
</evidence>
<evidence type="ECO:0000313" key="5">
    <source>
        <dbReference type="EMBL" id="MCY9598432.1"/>
    </source>
</evidence>
<dbReference type="EMBL" id="JAMDMJ010000030">
    <property type="protein sequence ID" value="MCY9598432.1"/>
    <property type="molecule type" value="Genomic_DNA"/>
</dbReference>
<proteinExistence type="predicted"/>
<reference evidence="6 7" key="1">
    <citation type="submission" date="2018-01" db="EMBL/GenBank/DDBJ databases">
        <title>The whole genome sequencing and assembly of Paenibacillus chitinolyticus KCCM 41400 strain.</title>
        <authorList>
            <person name="Kim J.-Y."/>
            <person name="Park M.-K."/>
            <person name="Lee Y.-J."/>
            <person name="Yi H."/>
            <person name="Bahn Y.-S."/>
            <person name="Kim J.F."/>
            <person name="Lee D.-W."/>
        </authorList>
    </citation>
    <scope>NUCLEOTIDE SEQUENCE [LARGE SCALE GENOMIC DNA]</scope>
    <source>
        <strain evidence="6 7">KCCM 41400</strain>
    </source>
</reference>
<dbReference type="GO" id="GO:0008270">
    <property type="term" value="F:zinc ion binding"/>
    <property type="evidence" value="ECO:0007669"/>
    <property type="project" value="InterPro"/>
</dbReference>
<keyword evidence="8" id="KW-1185">Reference proteome</keyword>
<evidence type="ECO:0000313" key="6">
    <source>
        <dbReference type="EMBL" id="QAV21365.1"/>
    </source>
</evidence>
<dbReference type="GO" id="GO:0070290">
    <property type="term" value="F:N-acylphosphatidylethanolamine-specific phospholipase D activity"/>
    <property type="evidence" value="ECO:0007669"/>
    <property type="project" value="InterPro"/>
</dbReference>
<dbReference type="OrthoDB" id="9805728at2"/>
<dbReference type="RefSeq" id="WP_042234244.1">
    <property type="nucleotide sequence ID" value="NZ_CP026520.1"/>
</dbReference>
<comment type="catalytic activity">
    <reaction evidence="1">
        <text>3',5'-cyclic CMP + H2O = CMP + H(+)</text>
        <dbReference type="Rhea" id="RHEA:72675"/>
        <dbReference type="ChEBI" id="CHEBI:15377"/>
        <dbReference type="ChEBI" id="CHEBI:15378"/>
        <dbReference type="ChEBI" id="CHEBI:58003"/>
        <dbReference type="ChEBI" id="CHEBI:60377"/>
    </reaction>
    <physiologicalReaction direction="left-to-right" evidence="1">
        <dbReference type="Rhea" id="RHEA:72676"/>
    </physiologicalReaction>
</comment>
<evidence type="ECO:0000256" key="3">
    <source>
        <dbReference type="ARBA" id="ARBA00048505"/>
    </source>
</evidence>
<dbReference type="GeneID" id="95378701"/>
<comment type="function">
    <text evidence="2">Counteracts the endogenous Pycsar antiviral defense system. Phosphodiesterase that enables metal-dependent hydrolysis of host cyclic nucleotide Pycsar defense signals such as cCMP and cUMP.</text>
</comment>
<dbReference type="KEGG" id="pchi:PC41400_28330"/>
<sequence>MNRKRYTNMDPAAGLSTFSDLRKWRKERSGKVKDLSFVVKTSPDKDPGYLKANRSETTITWIGHSTFLLQKNGINLVTDPVWASRMGFDKRLAEPGLALGELPPVDAVLLSHGHYDHLHIGSLRALPGNPKLLVPEGLGKTLRRKGFKDIEELSWWGSYEFAGLRFHFVPAQHWTRRSLTDTNTSHWGGWIVEDAGKPGTDPDSLYFAGDSGYFQGFRMIGERFRIGCALMPIGAYEPEWFMSTQHVSPEEAVQAFLDTQAEIFVPMHYGAFRLADDTPQEALDRLRLNWEHRKLDPQRLQVLLHGQTLKTASGGTANKISR</sequence>
<accession>A0A410X446</accession>
<organism evidence="6 7">
    <name type="scientific">Paenibacillus chitinolyticus</name>
    <dbReference type="NCBI Taxonomy" id="79263"/>
    <lineage>
        <taxon>Bacteria</taxon>
        <taxon>Bacillati</taxon>
        <taxon>Bacillota</taxon>
        <taxon>Bacilli</taxon>
        <taxon>Bacillales</taxon>
        <taxon>Paenibacillaceae</taxon>
        <taxon>Paenibacillus</taxon>
    </lineage>
</organism>
<dbReference type="AlphaFoldDB" id="A0A410X446"/>
<evidence type="ECO:0000313" key="8">
    <source>
        <dbReference type="Proteomes" id="UP001527202"/>
    </source>
</evidence>
<dbReference type="PANTHER" id="PTHR15032">
    <property type="entry name" value="N-ACYL-PHOSPHATIDYLETHANOLAMINE-HYDROLYZING PHOSPHOLIPASE D"/>
    <property type="match status" value="1"/>
</dbReference>
<gene>
    <name evidence="5" type="ORF">M5X16_22030</name>
    <name evidence="6" type="ORF">PC41400_28330</name>
</gene>
<dbReference type="InterPro" id="IPR024884">
    <property type="entry name" value="NAPE-PLD"/>
</dbReference>
<dbReference type="Proteomes" id="UP000288943">
    <property type="component" value="Chromosome"/>
</dbReference>
<dbReference type="Gene3D" id="3.60.15.10">
    <property type="entry name" value="Ribonuclease Z/Hydroxyacylglutathione hydrolase-like"/>
    <property type="match status" value="1"/>
</dbReference>
<dbReference type="PIRSF" id="PIRSF038896">
    <property type="entry name" value="NAPE-PLD"/>
    <property type="match status" value="1"/>
</dbReference>
<comment type="catalytic activity">
    <reaction evidence="3">
        <text>3',5'-cyclic UMP + H2O = UMP + H(+)</text>
        <dbReference type="Rhea" id="RHEA:70575"/>
        <dbReference type="ChEBI" id="CHEBI:15377"/>
        <dbReference type="ChEBI" id="CHEBI:15378"/>
        <dbReference type="ChEBI" id="CHEBI:57865"/>
        <dbReference type="ChEBI" id="CHEBI:184387"/>
    </reaction>
    <physiologicalReaction direction="left-to-right" evidence="3">
        <dbReference type="Rhea" id="RHEA:70576"/>
    </physiologicalReaction>
</comment>
<dbReference type="PANTHER" id="PTHR15032:SF36">
    <property type="entry name" value="METALLO-BETA-LACTAMASE DOMAIN-CONTAINING PROTEIN"/>
    <property type="match status" value="1"/>
</dbReference>
<name>A0A410X446_9BACL</name>
<reference evidence="5 8" key="2">
    <citation type="submission" date="2022-05" db="EMBL/GenBank/DDBJ databases">
        <title>Genome Sequencing of Bee-Associated Microbes.</title>
        <authorList>
            <person name="Dunlap C."/>
        </authorList>
    </citation>
    <scope>NUCLEOTIDE SEQUENCE [LARGE SCALE GENOMIC DNA]</scope>
    <source>
        <strain evidence="5 8">NRRL B-23120</strain>
    </source>
</reference>
<dbReference type="GO" id="GO:0005737">
    <property type="term" value="C:cytoplasm"/>
    <property type="evidence" value="ECO:0007669"/>
    <property type="project" value="TreeGrafter"/>
</dbReference>
<dbReference type="Pfam" id="PF12706">
    <property type="entry name" value="Lactamase_B_2"/>
    <property type="match status" value="1"/>
</dbReference>